<keyword evidence="10" id="KW-1185">Reference proteome</keyword>
<evidence type="ECO:0000256" key="3">
    <source>
        <dbReference type="ARBA" id="ARBA00022692"/>
    </source>
</evidence>
<evidence type="ECO:0000313" key="9">
    <source>
        <dbReference type="EMBL" id="MBI8989147.1"/>
    </source>
</evidence>
<keyword evidence="6 8" id="KW-0472">Membrane</keyword>
<keyword evidence="5 8" id="KW-1133">Transmembrane helix</keyword>
<evidence type="ECO:0000256" key="6">
    <source>
        <dbReference type="ARBA" id="ARBA00023136"/>
    </source>
</evidence>
<reference evidence="9" key="1">
    <citation type="submission" date="2020-12" db="EMBL/GenBank/DDBJ databases">
        <title>Genome public.</title>
        <authorList>
            <person name="Sun Q."/>
        </authorList>
    </citation>
    <scope>NUCLEOTIDE SEQUENCE</scope>
    <source>
        <strain evidence="9">CCM 8863</strain>
    </source>
</reference>
<dbReference type="Proteomes" id="UP000645966">
    <property type="component" value="Unassembled WGS sequence"/>
</dbReference>
<sequence length="109" mass="12147">MDRWLYLASILGSILAMGLCDHRWRLTFTAAPARATVVSVVLSGMFLPWDGLGIVSGVFFRGTSRWMSGVELAPELPLEEPFFLFFLVYLALNLTSFTRMTVPGKMVGQ</sequence>
<feature type="transmembrane region" description="Helical" evidence="8">
    <location>
        <begin position="6"/>
        <end position="24"/>
    </location>
</feature>
<evidence type="ECO:0000313" key="10">
    <source>
        <dbReference type="Proteomes" id="UP000645966"/>
    </source>
</evidence>
<keyword evidence="7" id="KW-0413">Isomerase</keyword>
<evidence type="ECO:0000256" key="4">
    <source>
        <dbReference type="ARBA" id="ARBA00022746"/>
    </source>
</evidence>
<dbReference type="GO" id="GO:0045436">
    <property type="term" value="F:lycopene beta cyclase activity"/>
    <property type="evidence" value="ECO:0007669"/>
    <property type="project" value="UniProtKB-ARBA"/>
</dbReference>
<gene>
    <name evidence="9" type="ORF">JDV75_05155</name>
</gene>
<organism evidence="9 10">
    <name type="scientific">Corynebacterium meridianum</name>
    <dbReference type="NCBI Taxonomy" id="2765363"/>
    <lineage>
        <taxon>Bacteria</taxon>
        <taxon>Bacillati</taxon>
        <taxon>Actinomycetota</taxon>
        <taxon>Actinomycetes</taxon>
        <taxon>Mycobacteriales</taxon>
        <taxon>Corynebacteriaceae</taxon>
        <taxon>Corynebacterium</taxon>
    </lineage>
</organism>
<evidence type="ECO:0000256" key="7">
    <source>
        <dbReference type="ARBA" id="ARBA00023235"/>
    </source>
</evidence>
<comment type="subcellular location">
    <subcellularLocation>
        <location evidence="1">Membrane</location>
        <topology evidence="1">Multi-pass membrane protein</topology>
    </subcellularLocation>
</comment>
<dbReference type="AlphaFoldDB" id="A0A934I6B1"/>
<comment type="pathway">
    <text evidence="2">Carotenoid biosynthesis.</text>
</comment>
<dbReference type="RefSeq" id="WP_198738158.1">
    <property type="nucleotide sequence ID" value="NZ_JAEIOS010000011.1"/>
</dbReference>
<dbReference type="GO" id="GO:0016117">
    <property type="term" value="P:carotenoid biosynthetic process"/>
    <property type="evidence" value="ECO:0007669"/>
    <property type="project" value="UniProtKB-KW"/>
</dbReference>
<feature type="transmembrane region" description="Helical" evidence="8">
    <location>
        <begin position="36"/>
        <end position="62"/>
    </location>
</feature>
<feature type="transmembrane region" description="Helical" evidence="8">
    <location>
        <begin position="82"/>
        <end position="102"/>
    </location>
</feature>
<dbReference type="EMBL" id="JAEIOS010000011">
    <property type="protein sequence ID" value="MBI8989147.1"/>
    <property type="molecule type" value="Genomic_DNA"/>
</dbReference>
<keyword evidence="4" id="KW-0125">Carotenoid biosynthesis</keyword>
<keyword evidence="3 8" id="KW-0812">Transmembrane</keyword>
<proteinExistence type="predicted"/>
<comment type="caution">
    <text evidence="9">The sequence shown here is derived from an EMBL/GenBank/DDBJ whole genome shotgun (WGS) entry which is preliminary data.</text>
</comment>
<dbReference type="InterPro" id="IPR017825">
    <property type="entry name" value="Lycopene_cyclase_dom"/>
</dbReference>
<evidence type="ECO:0000256" key="5">
    <source>
        <dbReference type="ARBA" id="ARBA00022989"/>
    </source>
</evidence>
<evidence type="ECO:0000256" key="1">
    <source>
        <dbReference type="ARBA" id="ARBA00004141"/>
    </source>
</evidence>
<dbReference type="GO" id="GO:0016872">
    <property type="term" value="F:intramolecular lyase activity"/>
    <property type="evidence" value="ECO:0007669"/>
    <property type="project" value="InterPro"/>
</dbReference>
<dbReference type="NCBIfam" id="TIGR03462">
    <property type="entry name" value="CarR_dom_SF"/>
    <property type="match status" value="1"/>
</dbReference>
<accession>A0A934I6B1</accession>
<evidence type="ECO:0000256" key="2">
    <source>
        <dbReference type="ARBA" id="ARBA00004829"/>
    </source>
</evidence>
<protein>
    <submittedName>
        <fullName evidence="9">Lycopene cyclase domain-containing protein</fullName>
    </submittedName>
</protein>
<evidence type="ECO:0000256" key="8">
    <source>
        <dbReference type="SAM" id="Phobius"/>
    </source>
</evidence>
<name>A0A934I6B1_9CORY</name>
<dbReference type="GO" id="GO:0016020">
    <property type="term" value="C:membrane"/>
    <property type="evidence" value="ECO:0007669"/>
    <property type="project" value="UniProtKB-SubCell"/>
</dbReference>